<dbReference type="InterPro" id="IPR013785">
    <property type="entry name" value="Aldolase_TIM"/>
</dbReference>
<dbReference type="OrthoDB" id="9774724at2"/>
<dbReference type="Gene3D" id="3.20.20.70">
    <property type="entry name" value="Aldolase class I"/>
    <property type="match status" value="1"/>
</dbReference>
<dbReference type="Gene3D" id="2.30.42.10">
    <property type="match status" value="1"/>
</dbReference>
<dbReference type="STRING" id="39490.ERS852448_00153"/>
<evidence type="ECO:0000313" key="3">
    <source>
        <dbReference type="EMBL" id="MSD16145.1"/>
    </source>
</evidence>
<dbReference type="RefSeq" id="WP_055288877.1">
    <property type="nucleotide sequence ID" value="NZ_CBCTYR010000003.1"/>
</dbReference>
<dbReference type="InterPro" id="IPR036034">
    <property type="entry name" value="PDZ_sf"/>
</dbReference>
<gene>
    <name evidence="2" type="ORF">ERS852448_00153</name>
    <name evidence="3" type="ORF">GKE72_08655</name>
</gene>
<dbReference type="AlphaFoldDB" id="A0A173R2V2"/>
<reference evidence="3 5" key="2">
    <citation type="journal article" date="2019" name="Nat. Med.">
        <title>A library of human gut bacterial isolates paired with longitudinal multiomics data enables mechanistic microbiome research.</title>
        <authorList>
            <person name="Poyet M."/>
            <person name="Groussin M."/>
            <person name="Gibbons S.M."/>
            <person name="Avila-Pacheco J."/>
            <person name="Jiang X."/>
            <person name="Kearney S.M."/>
            <person name="Perrotta A.R."/>
            <person name="Berdy B."/>
            <person name="Zhao S."/>
            <person name="Lieberman T.D."/>
            <person name="Swanson P.K."/>
            <person name="Smith M."/>
            <person name="Roesemann S."/>
            <person name="Alexander J.E."/>
            <person name="Rich S.A."/>
            <person name="Livny J."/>
            <person name="Vlamakis H."/>
            <person name="Clish C."/>
            <person name="Bullock K."/>
            <person name="Deik A."/>
            <person name="Scott J."/>
            <person name="Pierce K.A."/>
            <person name="Xavier R.J."/>
            <person name="Alm E.J."/>
        </authorList>
    </citation>
    <scope>NUCLEOTIDE SEQUENCE [LARGE SCALE GENOMIC DNA]</scope>
    <source>
        <strain evidence="3 5">BIOML-A3</strain>
    </source>
</reference>
<dbReference type="InterPro" id="IPR007549">
    <property type="entry name" value="DUF512"/>
</dbReference>
<name>A0A173R2V2_EUBRA</name>
<evidence type="ECO:0000313" key="2">
    <source>
        <dbReference type="EMBL" id="CUM71919.1"/>
    </source>
</evidence>
<evidence type="ECO:0000313" key="5">
    <source>
        <dbReference type="Proteomes" id="UP000431304"/>
    </source>
</evidence>
<protein>
    <submittedName>
        <fullName evidence="3">DUF512 domain-containing protein</fullName>
    </submittedName>
    <submittedName>
        <fullName evidence="2">Putative FeS-containing Cyanobacterial-specific oxidoreductase</fullName>
    </submittedName>
</protein>
<evidence type="ECO:0000259" key="1">
    <source>
        <dbReference type="PROSITE" id="PS50106"/>
    </source>
</evidence>
<dbReference type="Pfam" id="PF19238">
    <property type="entry name" value="Radical_SAM_2"/>
    <property type="match status" value="1"/>
</dbReference>
<dbReference type="SUPFAM" id="SSF102114">
    <property type="entry name" value="Radical SAM enzymes"/>
    <property type="match status" value="1"/>
</dbReference>
<dbReference type="EMBL" id="WKRA01000012">
    <property type="protein sequence ID" value="MSD16145.1"/>
    <property type="molecule type" value="Genomic_DNA"/>
</dbReference>
<sequence>MKKKEHKIDSVEPGSIADEMGIEAGDVLLTVNGKPIQDVFDYHFLINDVTLNLLIRKPDGEEWELEIEKDYYEDPGIVFENGLMDDYKSCYNKCIFCFIDQMPPNMRETLYFKDDDSRLSFLQGNYVTLTNMKDEDVERIITYKLAPINVSVHAMNPELRCKMLHNRFAGEALNKIRRFYEAGIEMNGQIVLCKGVNDGAELERSIRELADYLPYMESLSVVPVGLTKFRDGLYPLEPFTKEDAKEVLEMIHKWQKICYEKHGTHFVQASDEWYLLAEEPFPPEENYDGYIQLENGVGMIPLLASEFDACLELEQEEGEKDLFQSKRSGRTEGFQLFGRKKKQVAAEGTSGYRRIVSIATGKSAAPLMRKLAAKFICLHPDIKVNVYQIRNDFFGEMITVSGLLTGQDLKAQLMGQELGDVLLLPCNLLRSGEEVFLDDVTLSELENALQVPIHIVKSDGQCLYEELLGHNLNVE</sequence>
<dbReference type="EMBL" id="CYYA01000001">
    <property type="protein sequence ID" value="CUM71919.1"/>
    <property type="molecule type" value="Genomic_DNA"/>
</dbReference>
<dbReference type="InterPro" id="IPR045375">
    <property type="entry name" value="Put_radical_SAM-like_N"/>
</dbReference>
<proteinExistence type="predicted"/>
<organism evidence="2 4">
    <name type="scientific">Eubacterium ramulus</name>
    <dbReference type="NCBI Taxonomy" id="39490"/>
    <lineage>
        <taxon>Bacteria</taxon>
        <taxon>Bacillati</taxon>
        <taxon>Bacillota</taxon>
        <taxon>Clostridia</taxon>
        <taxon>Eubacteriales</taxon>
        <taxon>Eubacteriaceae</taxon>
        <taxon>Eubacterium</taxon>
    </lineage>
</organism>
<accession>A0A173R2V2</accession>
<reference evidence="2 4" key="1">
    <citation type="submission" date="2015-09" db="EMBL/GenBank/DDBJ databases">
        <authorList>
            <consortium name="Pathogen Informatics"/>
        </authorList>
    </citation>
    <scope>NUCLEOTIDE SEQUENCE [LARGE SCALE GENOMIC DNA]</scope>
    <source>
        <strain evidence="2 4">2789STDY5608891</strain>
    </source>
</reference>
<dbReference type="InterPro" id="IPR058240">
    <property type="entry name" value="rSAM_sf"/>
</dbReference>
<dbReference type="InterPro" id="IPR041489">
    <property type="entry name" value="PDZ_6"/>
</dbReference>
<dbReference type="GeneID" id="97390495"/>
<dbReference type="Proteomes" id="UP000095492">
    <property type="component" value="Unassembled WGS sequence"/>
</dbReference>
<dbReference type="Pfam" id="PF17820">
    <property type="entry name" value="PDZ_6"/>
    <property type="match status" value="1"/>
</dbReference>
<evidence type="ECO:0000313" key="4">
    <source>
        <dbReference type="Proteomes" id="UP000095492"/>
    </source>
</evidence>
<feature type="domain" description="PDZ" evidence="1">
    <location>
        <begin position="8"/>
        <end position="39"/>
    </location>
</feature>
<dbReference type="Proteomes" id="UP000431304">
    <property type="component" value="Unassembled WGS sequence"/>
</dbReference>
<dbReference type="Pfam" id="PF04459">
    <property type="entry name" value="DUF512"/>
    <property type="match status" value="1"/>
</dbReference>
<dbReference type="InterPro" id="IPR001478">
    <property type="entry name" value="PDZ"/>
</dbReference>
<dbReference type="PROSITE" id="PS50106">
    <property type="entry name" value="PDZ"/>
    <property type="match status" value="1"/>
</dbReference>
<dbReference type="SUPFAM" id="SSF50156">
    <property type="entry name" value="PDZ domain-like"/>
    <property type="match status" value="1"/>
</dbReference>